<keyword evidence="2" id="KW-0479">Metal-binding</keyword>
<dbReference type="SUPFAM" id="SSF50022">
    <property type="entry name" value="ISP domain"/>
    <property type="match status" value="1"/>
</dbReference>
<name>A0ABY8G237_9ACTO</name>
<proteinExistence type="predicted"/>
<keyword evidence="7" id="KW-1185">Reference proteome</keyword>
<dbReference type="Gene3D" id="2.102.10.10">
    <property type="entry name" value="Rieske [2Fe-2S] iron-sulphur domain"/>
    <property type="match status" value="1"/>
</dbReference>
<dbReference type="Pfam" id="PF00355">
    <property type="entry name" value="Rieske"/>
    <property type="match status" value="1"/>
</dbReference>
<dbReference type="RefSeq" id="WP_278013496.1">
    <property type="nucleotide sequence ID" value="NZ_CP121208.1"/>
</dbReference>
<dbReference type="InterPro" id="IPR036922">
    <property type="entry name" value="Rieske_2Fe-2S_sf"/>
</dbReference>
<organism evidence="6 7">
    <name type="scientific">Arcanobacterium canis</name>
    <dbReference type="NCBI Taxonomy" id="999183"/>
    <lineage>
        <taxon>Bacteria</taxon>
        <taxon>Bacillati</taxon>
        <taxon>Actinomycetota</taxon>
        <taxon>Actinomycetes</taxon>
        <taxon>Actinomycetales</taxon>
        <taxon>Actinomycetaceae</taxon>
        <taxon>Arcanobacterium</taxon>
    </lineage>
</organism>
<keyword evidence="3" id="KW-0408">Iron</keyword>
<evidence type="ECO:0000256" key="4">
    <source>
        <dbReference type="ARBA" id="ARBA00023014"/>
    </source>
</evidence>
<keyword evidence="1" id="KW-0001">2Fe-2S</keyword>
<dbReference type="InterPro" id="IPR017941">
    <property type="entry name" value="Rieske_2Fe-2S"/>
</dbReference>
<evidence type="ECO:0000256" key="1">
    <source>
        <dbReference type="ARBA" id="ARBA00022714"/>
    </source>
</evidence>
<protein>
    <submittedName>
        <fullName evidence="6">Non-heme iron oxygenase ferredoxin subunit</fullName>
    </submittedName>
</protein>
<dbReference type="PROSITE" id="PS51296">
    <property type="entry name" value="RIESKE"/>
    <property type="match status" value="1"/>
</dbReference>
<evidence type="ECO:0000313" key="7">
    <source>
        <dbReference type="Proteomes" id="UP001215216"/>
    </source>
</evidence>
<dbReference type="EMBL" id="CP121208">
    <property type="protein sequence ID" value="WFM84101.1"/>
    <property type="molecule type" value="Genomic_DNA"/>
</dbReference>
<gene>
    <name evidence="6" type="ORF">P7079_03765</name>
</gene>
<dbReference type="Proteomes" id="UP001215216">
    <property type="component" value="Chromosome"/>
</dbReference>
<evidence type="ECO:0000313" key="6">
    <source>
        <dbReference type="EMBL" id="WFM84101.1"/>
    </source>
</evidence>
<accession>A0ABY8G237</accession>
<sequence>MADLVVCKVGDVAPGDVDAFTIETGNGEHVFAVVHSESDQWFTMDNRCSHGRFKLSEGLVEDETIECTRHGSIFELPSGQALNPPASTPIKTYPTRIEGDDVVIDF</sequence>
<dbReference type="CDD" id="cd03528">
    <property type="entry name" value="Rieske_RO_ferredoxin"/>
    <property type="match status" value="1"/>
</dbReference>
<evidence type="ECO:0000256" key="3">
    <source>
        <dbReference type="ARBA" id="ARBA00023004"/>
    </source>
</evidence>
<evidence type="ECO:0000256" key="2">
    <source>
        <dbReference type="ARBA" id="ARBA00022723"/>
    </source>
</evidence>
<evidence type="ECO:0000259" key="5">
    <source>
        <dbReference type="PROSITE" id="PS51296"/>
    </source>
</evidence>
<keyword evidence="4" id="KW-0411">Iron-sulfur</keyword>
<reference evidence="6 7" key="1">
    <citation type="submission" date="2023-03" db="EMBL/GenBank/DDBJ databases">
        <title>Complete genome of Arcanobacterium canis strain DSM 25104 isolated in 2010 from a canine otitis externa in Germany.</title>
        <authorList>
            <person name="Borowiak M."/>
            <person name="Kreitlow A."/>
            <person name="Malorny B."/>
            <person name="Laemmler C."/>
            <person name="Prenger-Berninghoff E."/>
            <person name="Ploetz M."/>
            <person name="Abdulmawjood A."/>
        </authorList>
    </citation>
    <scope>NUCLEOTIDE SEQUENCE [LARGE SCALE GENOMIC DNA]</scope>
    <source>
        <strain evidence="6 7">DSM 25104</strain>
    </source>
</reference>
<feature type="domain" description="Rieske" evidence="5">
    <location>
        <begin position="4"/>
        <end position="104"/>
    </location>
</feature>